<gene>
    <name evidence="2" type="ORF">VNO77_00747</name>
</gene>
<comment type="caution">
    <text evidence="2">The sequence shown here is derived from an EMBL/GenBank/DDBJ whole genome shotgun (WGS) entry which is preliminary data.</text>
</comment>
<sequence>MSAHFILANDYTQKQNHVTKKSTNQRPQSIASVEELDVDDEDDDEDDDDDDAFFSYWFCPQSLNQPGSNYKMMPPANNGIHRHSLLTTGNALYIFFIPHSSLSLPLFACATQCGDNHSLFCLTLALFRIAKV</sequence>
<dbReference type="Proteomes" id="UP001367508">
    <property type="component" value="Unassembled WGS sequence"/>
</dbReference>
<evidence type="ECO:0000313" key="2">
    <source>
        <dbReference type="EMBL" id="KAK7358808.1"/>
    </source>
</evidence>
<protein>
    <submittedName>
        <fullName evidence="2">Uncharacterized protein</fullName>
    </submittedName>
</protein>
<name>A0AAN9MWH7_CANGL</name>
<reference evidence="2 3" key="1">
    <citation type="submission" date="2024-01" db="EMBL/GenBank/DDBJ databases">
        <title>The genomes of 5 underutilized Papilionoideae crops provide insights into root nodulation and disease resistanc.</title>
        <authorList>
            <person name="Jiang F."/>
        </authorList>
    </citation>
    <scope>NUCLEOTIDE SEQUENCE [LARGE SCALE GENOMIC DNA]</scope>
    <source>
        <strain evidence="2">LVBAO_FW01</strain>
        <tissue evidence="2">Leaves</tissue>
    </source>
</reference>
<evidence type="ECO:0000256" key="1">
    <source>
        <dbReference type="SAM" id="MobiDB-lite"/>
    </source>
</evidence>
<keyword evidence="3" id="KW-1185">Reference proteome</keyword>
<organism evidence="2 3">
    <name type="scientific">Canavalia gladiata</name>
    <name type="common">Sword bean</name>
    <name type="synonym">Dolichos gladiatus</name>
    <dbReference type="NCBI Taxonomy" id="3824"/>
    <lineage>
        <taxon>Eukaryota</taxon>
        <taxon>Viridiplantae</taxon>
        <taxon>Streptophyta</taxon>
        <taxon>Embryophyta</taxon>
        <taxon>Tracheophyta</taxon>
        <taxon>Spermatophyta</taxon>
        <taxon>Magnoliopsida</taxon>
        <taxon>eudicotyledons</taxon>
        <taxon>Gunneridae</taxon>
        <taxon>Pentapetalae</taxon>
        <taxon>rosids</taxon>
        <taxon>fabids</taxon>
        <taxon>Fabales</taxon>
        <taxon>Fabaceae</taxon>
        <taxon>Papilionoideae</taxon>
        <taxon>50 kb inversion clade</taxon>
        <taxon>NPAAA clade</taxon>
        <taxon>indigoferoid/millettioid clade</taxon>
        <taxon>Phaseoleae</taxon>
        <taxon>Canavalia</taxon>
    </lineage>
</organism>
<dbReference type="AlphaFoldDB" id="A0AAN9MWH7"/>
<dbReference type="EMBL" id="JAYMYQ010000001">
    <property type="protein sequence ID" value="KAK7358808.1"/>
    <property type="molecule type" value="Genomic_DNA"/>
</dbReference>
<feature type="region of interest" description="Disordered" evidence="1">
    <location>
        <begin position="16"/>
        <end position="50"/>
    </location>
</feature>
<proteinExistence type="predicted"/>
<feature type="compositionally biased region" description="Acidic residues" evidence="1">
    <location>
        <begin position="34"/>
        <end position="50"/>
    </location>
</feature>
<feature type="compositionally biased region" description="Polar residues" evidence="1">
    <location>
        <begin position="16"/>
        <end position="31"/>
    </location>
</feature>
<evidence type="ECO:0000313" key="3">
    <source>
        <dbReference type="Proteomes" id="UP001367508"/>
    </source>
</evidence>
<accession>A0AAN9MWH7</accession>